<proteinExistence type="predicted"/>
<evidence type="ECO:0000313" key="1">
    <source>
        <dbReference type="EMBL" id="KAJ1161599.1"/>
    </source>
</evidence>
<name>A0AAV7SDB0_PLEWA</name>
<organism evidence="1 2">
    <name type="scientific">Pleurodeles waltl</name>
    <name type="common">Iberian ribbed newt</name>
    <dbReference type="NCBI Taxonomy" id="8319"/>
    <lineage>
        <taxon>Eukaryota</taxon>
        <taxon>Metazoa</taxon>
        <taxon>Chordata</taxon>
        <taxon>Craniata</taxon>
        <taxon>Vertebrata</taxon>
        <taxon>Euteleostomi</taxon>
        <taxon>Amphibia</taxon>
        <taxon>Batrachia</taxon>
        <taxon>Caudata</taxon>
        <taxon>Salamandroidea</taxon>
        <taxon>Salamandridae</taxon>
        <taxon>Pleurodelinae</taxon>
        <taxon>Pleurodeles</taxon>
    </lineage>
</organism>
<dbReference type="Proteomes" id="UP001066276">
    <property type="component" value="Chromosome 4_2"/>
</dbReference>
<evidence type="ECO:0000313" key="2">
    <source>
        <dbReference type="Proteomes" id="UP001066276"/>
    </source>
</evidence>
<gene>
    <name evidence="1" type="ORF">NDU88_002083</name>
</gene>
<protein>
    <submittedName>
        <fullName evidence="1">Uncharacterized protein</fullName>
    </submittedName>
</protein>
<keyword evidence="2" id="KW-1185">Reference proteome</keyword>
<dbReference type="EMBL" id="JANPWB010000008">
    <property type="protein sequence ID" value="KAJ1161599.1"/>
    <property type="molecule type" value="Genomic_DNA"/>
</dbReference>
<comment type="caution">
    <text evidence="1">The sequence shown here is derived from an EMBL/GenBank/DDBJ whole genome shotgun (WGS) entry which is preliminary data.</text>
</comment>
<sequence length="99" mass="10101">MESLAGPAAARRGEAALGLAPASQLHCGSGLDHGTSAAGCSRQEARGAWLAGRSACGYPRALRLTGWRPGRAAGALLPLRIVHLGLPDNLDIWGALLPP</sequence>
<dbReference type="AlphaFoldDB" id="A0AAV7SDB0"/>
<reference evidence="1" key="1">
    <citation type="journal article" date="2022" name="bioRxiv">
        <title>Sequencing and chromosome-scale assembly of the giantPleurodeles waltlgenome.</title>
        <authorList>
            <person name="Brown T."/>
            <person name="Elewa A."/>
            <person name="Iarovenko S."/>
            <person name="Subramanian E."/>
            <person name="Araus A.J."/>
            <person name="Petzold A."/>
            <person name="Susuki M."/>
            <person name="Suzuki K.-i.T."/>
            <person name="Hayashi T."/>
            <person name="Toyoda A."/>
            <person name="Oliveira C."/>
            <person name="Osipova E."/>
            <person name="Leigh N.D."/>
            <person name="Simon A."/>
            <person name="Yun M.H."/>
        </authorList>
    </citation>
    <scope>NUCLEOTIDE SEQUENCE</scope>
    <source>
        <strain evidence="1">20211129_DDA</strain>
        <tissue evidence="1">Liver</tissue>
    </source>
</reference>
<accession>A0AAV7SDB0</accession>